<gene>
    <name evidence="1" type="ORF">SADUNF_Sadunf03G0028900</name>
</gene>
<reference evidence="1 2" key="1">
    <citation type="submission" date="2020-10" db="EMBL/GenBank/DDBJ databases">
        <title>Plant Genome Project.</title>
        <authorList>
            <person name="Zhang R.-G."/>
        </authorList>
    </citation>
    <scope>NUCLEOTIDE SEQUENCE [LARGE SCALE GENOMIC DNA]</scope>
    <source>
        <strain evidence="1">FAFU-HL-1</strain>
        <tissue evidence="1">Leaf</tissue>
    </source>
</reference>
<dbReference type="EMBL" id="JADGMS010000003">
    <property type="protein sequence ID" value="KAF9685192.1"/>
    <property type="molecule type" value="Genomic_DNA"/>
</dbReference>
<comment type="caution">
    <text evidence="1">The sequence shown here is derived from an EMBL/GenBank/DDBJ whole genome shotgun (WGS) entry which is preliminary data.</text>
</comment>
<protein>
    <submittedName>
        <fullName evidence="1">Uncharacterized protein</fullName>
    </submittedName>
</protein>
<organism evidence="1 2">
    <name type="scientific">Salix dunnii</name>
    <dbReference type="NCBI Taxonomy" id="1413687"/>
    <lineage>
        <taxon>Eukaryota</taxon>
        <taxon>Viridiplantae</taxon>
        <taxon>Streptophyta</taxon>
        <taxon>Embryophyta</taxon>
        <taxon>Tracheophyta</taxon>
        <taxon>Spermatophyta</taxon>
        <taxon>Magnoliopsida</taxon>
        <taxon>eudicotyledons</taxon>
        <taxon>Gunneridae</taxon>
        <taxon>Pentapetalae</taxon>
        <taxon>rosids</taxon>
        <taxon>fabids</taxon>
        <taxon>Malpighiales</taxon>
        <taxon>Salicaceae</taxon>
        <taxon>Saliceae</taxon>
        <taxon>Salix</taxon>
    </lineage>
</organism>
<dbReference type="Proteomes" id="UP000657918">
    <property type="component" value="Unassembled WGS sequence"/>
</dbReference>
<keyword evidence="2" id="KW-1185">Reference proteome</keyword>
<sequence length="78" mass="8830">MGRENSTETILKSGCILRERERELVTEGDGDYDQTPRITDFHACSALLPVSPPNYLFTVIHNHKSHANMNLTNGQKIF</sequence>
<proteinExistence type="predicted"/>
<name>A0A835N039_9ROSI</name>
<accession>A0A835N039</accession>
<evidence type="ECO:0000313" key="2">
    <source>
        <dbReference type="Proteomes" id="UP000657918"/>
    </source>
</evidence>
<dbReference type="AlphaFoldDB" id="A0A835N039"/>
<evidence type="ECO:0000313" key="1">
    <source>
        <dbReference type="EMBL" id="KAF9685192.1"/>
    </source>
</evidence>